<evidence type="ECO:0000256" key="6">
    <source>
        <dbReference type="ARBA" id="ARBA00022727"/>
    </source>
</evidence>
<evidence type="ECO:0000313" key="12">
    <source>
        <dbReference type="Proteomes" id="UP000247409"/>
    </source>
</evidence>
<keyword evidence="7" id="KW-0547">Nucleotide-binding</keyword>
<dbReference type="GO" id="GO:0004798">
    <property type="term" value="F:dTMP kinase activity"/>
    <property type="evidence" value="ECO:0007669"/>
    <property type="project" value="UniProtKB-EC"/>
</dbReference>
<dbReference type="EMBL" id="NBIV01000010">
    <property type="protein sequence ID" value="PXF48901.1"/>
    <property type="molecule type" value="Genomic_DNA"/>
</dbReference>
<dbReference type="GO" id="GO:0005524">
    <property type="term" value="F:ATP binding"/>
    <property type="evidence" value="ECO:0007669"/>
    <property type="project" value="UniProtKB-KW"/>
</dbReference>
<keyword evidence="5" id="KW-0808">Transferase</keyword>
<keyword evidence="8 11" id="KW-0418">Kinase</keyword>
<dbReference type="EC" id="2.7.4.9" evidence="3"/>
<dbReference type="NCBIfam" id="TIGR00041">
    <property type="entry name" value="DTMP_kinase"/>
    <property type="match status" value="1"/>
</dbReference>
<comment type="similarity">
    <text evidence="2">Belongs to the thymidylate kinase family.</text>
</comment>
<dbReference type="GO" id="GO:0005634">
    <property type="term" value="C:nucleus"/>
    <property type="evidence" value="ECO:0007669"/>
    <property type="project" value="TreeGrafter"/>
</dbReference>
<dbReference type="PANTHER" id="PTHR10344">
    <property type="entry name" value="THYMIDYLATE KINASE"/>
    <property type="match status" value="1"/>
</dbReference>
<comment type="caution">
    <text evidence="11">The sequence shown here is derived from an EMBL/GenBank/DDBJ whole genome shotgun (WGS) entry which is preliminary data.</text>
</comment>
<comment type="pathway">
    <text evidence="1">Pyrimidine metabolism; dTTP biosynthesis.</text>
</comment>
<dbReference type="SUPFAM" id="SSF52540">
    <property type="entry name" value="P-loop containing nucleoside triphosphate hydrolases"/>
    <property type="match status" value="1"/>
</dbReference>
<dbReference type="GO" id="GO:0005739">
    <property type="term" value="C:mitochondrion"/>
    <property type="evidence" value="ECO:0007669"/>
    <property type="project" value="TreeGrafter"/>
</dbReference>
<dbReference type="InterPro" id="IPR018095">
    <property type="entry name" value="Thymidylate_kin_CS"/>
</dbReference>
<dbReference type="AlphaFoldDB" id="A0A2V3J381"/>
<evidence type="ECO:0000256" key="1">
    <source>
        <dbReference type="ARBA" id="ARBA00004992"/>
    </source>
</evidence>
<dbReference type="PANTHER" id="PTHR10344:SF1">
    <property type="entry name" value="THYMIDYLATE KINASE"/>
    <property type="match status" value="1"/>
</dbReference>
<reference evidence="11 12" key="1">
    <citation type="journal article" date="2018" name="Mol. Biol. Evol.">
        <title>Analysis of the draft genome of the red seaweed Gracilariopsis chorda provides insights into genome size evolution in Rhodophyta.</title>
        <authorList>
            <person name="Lee J."/>
            <person name="Yang E.C."/>
            <person name="Graf L."/>
            <person name="Yang J.H."/>
            <person name="Qiu H."/>
            <person name="Zel Zion U."/>
            <person name="Chan C.X."/>
            <person name="Stephens T.G."/>
            <person name="Weber A.P.M."/>
            <person name="Boo G.H."/>
            <person name="Boo S.M."/>
            <person name="Kim K.M."/>
            <person name="Shin Y."/>
            <person name="Jung M."/>
            <person name="Lee S.J."/>
            <person name="Yim H.S."/>
            <person name="Lee J.H."/>
            <person name="Bhattacharya D."/>
            <person name="Yoon H.S."/>
        </authorList>
    </citation>
    <scope>NUCLEOTIDE SEQUENCE [LARGE SCALE GENOMIC DNA]</scope>
    <source>
        <strain evidence="11 12">SKKU-2015</strain>
        <tissue evidence="11">Whole body</tissue>
    </source>
</reference>
<feature type="domain" description="Thymidylate kinase-like" evidence="10">
    <location>
        <begin position="8"/>
        <end position="187"/>
    </location>
</feature>
<evidence type="ECO:0000256" key="3">
    <source>
        <dbReference type="ARBA" id="ARBA00012980"/>
    </source>
</evidence>
<name>A0A2V3J381_9FLOR</name>
<dbReference type="PROSITE" id="PS01331">
    <property type="entry name" value="THYMIDYLATE_KINASE"/>
    <property type="match status" value="1"/>
</dbReference>
<dbReference type="CDD" id="cd01672">
    <property type="entry name" value="TMPK"/>
    <property type="match status" value="1"/>
</dbReference>
<sequence>MRGALIVFEGTDRSGKSTQTRNFTNALQAAGIAVAEHSPWSFPHRTSPVGQVINAYLTNKTHLHERALHLLFSANRWEKASQIRQALRRGETVVLDRYAYSGIAYSVAKGLPLTWCKCADEGLPAPDVVVFLHLSPEAAAKRADYGSERYENKHMQTAVAKVFEQLRTEQWLVVDADADEATVLNRILDSAMPTVAKARSTPHIASLWN</sequence>
<dbReference type="InterPro" id="IPR027417">
    <property type="entry name" value="P-loop_NTPase"/>
</dbReference>
<keyword evidence="9" id="KW-0067">ATP-binding</keyword>
<dbReference type="GO" id="GO:0006233">
    <property type="term" value="P:dTDP biosynthetic process"/>
    <property type="evidence" value="ECO:0007669"/>
    <property type="project" value="InterPro"/>
</dbReference>
<dbReference type="OrthoDB" id="425602at2759"/>
<evidence type="ECO:0000256" key="8">
    <source>
        <dbReference type="ARBA" id="ARBA00022777"/>
    </source>
</evidence>
<evidence type="ECO:0000256" key="4">
    <source>
        <dbReference type="ARBA" id="ARBA00017144"/>
    </source>
</evidence>
<evidence type="ECO:0000256" key="2">
    <source>
        <dbReference type="ARBA" id="ARBA00009776"/>
    </source>
</evidence>
<evidence type="ECO:0000256" key="5">
    <source>
        <dbReference type="ARBA" id="ARBA00022679"/>
    </source>
</evidence>
<dbReference type="HAMAP" id="MF_00165">
    <property type="entry name" value="Thymidylate_kinase"/>
    <property type="match status" value="1"/>
</dbReference>
<dbReference type="GO" id="GO:0004550">
    <property type="term" value="F:nucleoside diphosphate kinase activity"/>
    <property type="evidence" value="ECO:0007669"/>
    <property type="project" value="TreeGrafter"/>
</dbReference>
<protein>
    <recommendedName>
        <fullName evidence="4">Thymidylate kinase</fullName>
        <ecNumber evidence="3">2.7.4.9</ecNumber>
    </recommendedName>
</protein>
<dbReference type="GO" id="GO:0005829">
    <property type="term" value="C:cytosol"/>
    <property type="evidence" value="ECO:0007669"/>
    <property type="project" value="TreeGrafter"/>
</dbReference>
<evidence type="ECO:0000256" key="9">
    <source>
        <dbReference type="ARBA" id="ARBA00022840"/>
    </source>
</evidence>
<keyword evidence="12" id="KW-1185">Reference proteome</keyword>
<dbReference type="GO" id="GO:0006227">
    <property type="term" value="P:dUDP biosynthetic process"/>
    <property type="evidence" value="ECO:0007669"/>
    <property type="project" value="TreeGrafter"/>
</dbReference>
<dbReference type="FunFam" id="3.40.50.300:FF:000679">
    <property type="entry name" value="Thymidylate kinase"/>
    <property type="match status" value="1"/>
</dbReference>
<dbReference type="InterPro" id="IPR039430">
    <property type="entry name" value="Thymidylate_kin-like_dom"/>
</dbReference>
<dbReference type="Gene3D" id="3.40.50.300">
    <property type="entry name" value="P-loop containing nucleotide triphosphate hydrolases"/>
    <property type="match status" value="1"/>
</dbReference>
<dbReference type="Proteomes" id="UP000247409">
    <property type="component" value="Unassembled WGS sequence"/>
</dbReference>
<dbReference type="GO" id="GO:0006235">
    <property type="term" value="P:dTTP biosynthetic process"/>
    <property type="evidence" value="ECO:0007669"/>
    <property type="project" value="TreeGrafter"/>
</dbReference>
<organism evidence="11 12">
    <name type="scientific">Gracilariopsis chorda</name>
    <dbReference type="NCBI Taxonomy" id="448386"/>
    <lineage>
        <taxon>Eukaryota</taxon>
        <taxon>Rhodophyta</taxon>
        <taxon>Florideophyceae</taxon>
        <taxon>Rhodymeniophycidae</taxon>
        <taxon>Gracilariales</taxon>
        <taxon>Gracilariaceae</taxon>
        <taxon>Gracilariopsis</taxon>
    </lineage>
</organism>
<keyword evidence="6" id="KW-0545">Nucleotide biosynthesis</keyword>
<dbReference type="STRING" id="448386.A0A2V3J381"/>
<dbReference type="Pfam" id="PF02223">
    <property type="entry name" value="Thymidylate_kin"/>
    <property type="match status" value="1"/>
</dbReference>
<dbReference type="InterPro" id="IPR018094">
    <property type="entry name" value="Thymidylate_kinase"/>
</dbReference>
<proteinExistence type="inferred from homology"/>
<gene>
    <name evidence="11" type="ORF">BWQ96_01243</name>
</gene>
<accession>A0A2V3J381</accession>
<evidence type="ECO:0000313" key="11">
    <source>
        <dbReference type="EMBL" id="PXF48901.1"/>
    </source>
</evidence>
<evidence type="ECO:0000259" key="10">
    <source>
        <dbReference type="Pfam" id="PF02223"/>
    </source>
</evidence>
<evidence type="ECO:0000256" key="7">
    <source>
        <dbReference type="ARBA" id="ARBA00022741"/>
    </source>
</evidence>